<dbReference type="OMA" id="CARNETL"/>
<dbReference type="InterPro" id="IPR021858">
    <property type="entry name" value="Fun_TF"/>
</dbReference>
<evidence type="ECO:0000256" key="2">
    <source>
        <dbReference type="ARBA" id="ARBA00023242"/>
    </source>
</evidence>
<dbReference type="PROSITE" id="PS50048">
    <property type="entry name" value="ZN2_CY6_FUNGAL_2"/>
    <property type="match status" value="1"/>
</dbReference>
<evidence type="ECO:0000256" key="3">
    <source>
        <dbReference type="SAM" id="MobiDB-lite"/>
    </source>
</evidence>
<dbReference type="GO" id="GO:0000976">
    <property type="term" value="F:transcription cis-regulatory region binding"/>
    <property type="evidence" value="ECO:0007669"/>
    <property type="project" value="TreeGrafter"/>
</dbReference>
<reference evidence="5 6" key="1">
    <citation type="journal article" date="2011" name="PLoS Genet.">
        <title>Genome sequencing and comparative transcriptomics of the model entomopathogenic fungi Metarhizium anisopliae and M. acridum.</title>
        <authorList>
            <person name="Gao Q."/>
            <person name="Jin K."/>
            <person name="Ying S.H."/>
            <person name="Zhang Y."/>
            <person name="Xiao G."/>
            <person name="Shang Y."/>
            <person name="Duan Z."/>
            <person name="Hu X."/>
            <person name="Xie X.Q."/>
            <person name="Zhou G."/>
            <person name="Peng G."/>
            <person name="Luo Z."/>
            <person name="Huang W."/>
            <person name="Wang B."/>
            <person name="Fang W."/>
            <person name="Wang S."/>
            <person name="Zhong Y."/>
            <person name="Ma L.J."/>
            <person name="St Leger R.J."/>
            <person name="Zhao G.P."/>
            <person name="Pei Y."/>
            <person name="Feng M.G."/>
            <person name="Xia Y."/>
            <person name="Wang C."/>
        </authorList>
    </citation>
    <scope>NUCLEOTIDE SEQUENCE [LARGE SCALE GENOMIC DNA]</scope>
    <source>
        <strain evidence="5 6">CQMa 102</strain>
    </source>
</reference>
<gene>
    <name evidence="5" type="ORF">MAC_06286</name>
</gene>
<dbReference type="Proteomes" id="UP000002499">
    <property type="component" value="Unassembled WGS sequence"/>
</dbReference>
<dbReference type="Pfam" id="PF00172">
    <property type="entry name" value="Zn_clus"/>
    <property type="match status" value="1"/>
</dbReference>
<organism evidence="6">
    <name type="scientific">Metarhizium acridum (strain CQMa 102)</name>
    <dbReference type="NCBI Taxonomy" id="655827"/>
    <lineage>
        <taxon>Eukaryota</taxon>
        <taxon>Fungi</taxon>
        <taxon>Dikarya</taxon>
        <taxon>Ascomycota</taxon>
        <taxon>Pezizomycotina</taxon>
        <taxon>Sordariomycetes</taxon>
        <taxon>Hypocreomycetidae</taxon>
        <taxon>Hypocreales</taxon>
        <taxon>Clavicipitaceae</taxon>
        <taxon>Metarhizium</taxon>
    </lineage>
</organism>
<dbReference type="Pfam" id="PF11951">
    <property type="entry name" value="Fungal_trans_2"/>
    <property type="match status" value="1"/>
</dbReference>
<dbReference type="CDD" id="cd00067">
    <property type="entry name" value="GAL4"/>
    <property type="match status" value="1"/>
</dbReference>
<comment type="subcellular location">
    <subcellularLocation>
        <location evidence="1">Nucleus</location>
    </subcellularLocation>
</comment>
<accession>E9E8T8</accession>
<sequence length="550" mass="61529">MGNVRIDSLPANRRVAAHCQSAHAPRNSTASLVNLDPDCPTCIRRRIKCDRTEPSCMKCASRGLECPGFKTVYLKWNQGIASRGRLAGKSVPIAKGTRKPVGKDESSGGQRRAGKDRQQPSNTSSLAQDAPTTTVYELTPALSPQEAKHVVDRFLSISIFNRLVDHFCTKAVSRLTWIDRPRHPLRTIVRRLLQTSACVQFSVGSLAAAHMSMVLDVPHHQSKALFKTYVSLRDKSMQALSNKLRSGLPTPSNVAPSASTNCTLTEVLASMLVLCYTEVLVPGSRAWRLHLRGCRAVIDLQSLEHWFAASTDPIIRFLLKEVSDLEMFTGISMFHQDFAPLPKSPPQPASTDTGWAFTKLIYAITTLERERHCLRQSNAPPPNVDIRVWCNRAEEARICSLACTDWLNESQRSLRASFEAVARAHYFAAIIYSYQAFQTWHEKKAALPGHLQPLLADVRFVMAGPTDELFHDLFFPLFIAGTESASDPLMRSEIDGLFLESLSRTGVWCNYSALQFLRSFWSATSTLQEPMNWMDFARQNLSVMEPFIVF</sequence>
<dbReference type="AlphaFoldDB" id="E9E8T8"/>
<name>E9E8T8_METAQ</name>
<evidence type="ECO:0000313" key="5">
    <source>
        <dbReference type="EMBL" id="EFY87692.1"/>
    </source>
</evidence>
<dbReference type="eggNOG" id="ENOG502SMW1">
    <property type="taxonomic scope" value="Eukaryota"/>
</dbReference>
<protein>
    <recommendedName>
        <fullName evidence="4">Zn(2)-C6 fungal-type domain-containing protein</fullName>
    </recommendedName>
</protein>
<evidence type="ECO:0000259" key="4">
    <source>
        <dbReference type="PROSITE" id="PS50048"/>
    </source>
</evidence>
<keyword evidence="2" id="KW-0539">Nucleus</keyword>
<feature type="domain" description="Zn(2)-C6 fungal-type" evidence="4">
    <location>
        <begin position="38"/>
        <end position="66"/>
    </location>
</feature>
<dbReference type="GO" id="GO:0000981">
    <property type="term" value="F:DNA-binding transcription factor activity, RNA polymerase II-specific"/>
    <property type="evidence" value="ECO:0007669"/>
    <property type="project" value="InterPro"/>
</dbReference>
<feature type="compositionally biased region" description="Polar residues" evidence="3">
    <location>
        <begin position="119"/>
        <end position="130"/>
    </location>
</feature>
<dbReference type="GO" id="GO:0005634">
    <property type="term" value="C:nucleus"/>
    <property type="evidence" value="ECO:0007669"/>
    <property type="project" value="UniProtKB-SubCell"/>
</dbReference>
<keyword evidence="6" id="KW-1185">Reference proteome</keyword>
<dbReference type="PANTHER" id="PTHR37534:SF15">
    <property type="entry name" value="ZN(II)2CYS6 TRANSCRIPTION FACTOR (EUROFUNG)"/>
    <property type="match status" value="1"/>
</dbReference>
<dbReference type="GO" id="GO:0045944">
    <property type="term" value="P:positive regulation of transcription by RNA polymerase II"/>
    <property type="evidence" value="ECO:0007669"/>
    <property type="project" value="TreeGrafter"/>
</dbReference>
<dbReference type="EMBL" id="GL698523">
    <property type="protein sequence ID" value="EFY87692.1"/>
    <property type="molecule type" value="Genomic_DNA"/>
</dbReference>
<evidence type="ECO:0000313" key="6">
    <source>
        <dbReference type="Proteomes" id="UP000002499"/>
    </source>
</evidence>
<dbReference type="Gene3D" id="4.10.240.10">
    <property type="entry name" value="Zn(2)-C6 fungal-type DNA-binding domain"/>
    <property type="match status" value="1"/>
</dbReference>
<dbReference type="HOGENOM" id="CLU_036330_1_1_1"/>
<dbReference type="OrthoDB" id="3251668at2759"/>
<dbReference type="InParanoid" id="E9E8T8"/>
<dbReference type="PANTHER" id="PTHR37534">
    <property type="entry name" value="TRANSCRIPTIONAL ACTIVATOR PROTEIN UGA3"/>
    <property type="match status" value="1"/>
</dbReference>
<dbReference type="SUPFAM" id="SSF57701">
    <property type="entry name" value="Zn2/Cys6 DNA-binding domain"/>
    <property type="match status" value="1"/>
</dbReference>
<dbReference type="GO" id="GO:0008270">
    <property type="term" value="F:zinc ion binding"/>
    <property type="evidence" value="ECO:0007669"/>
    <property type="project" value="InterPro"/>
</dbReference>
<dbReference type="InterPro" id="IPR001138">
    <property type="entry name" value="Zn2Cys6_DnaBD"/>
</dbReference>
<dbReference type="InterPro" id="IPR036864">
    <property type="entry name" value="Zn2-C6_fun-type_DNA-bd_sf"/>
</dbReference>
<proteinExistence type="predicted"/>
<feature type="region of interest" description="Disordered" evidence="3">
    <location>
        <begin position="91"/>
        <end position="130"/>
    </location>
</feature>
<evidence type="ECO:0000256" key="1">
    <source>
        <dbReference type="ARBA" id="ARBA00004123"/>
    </source>
</evidence>